<protein>
    <submittedName>
        <fullName evidence="1">Uncharacterized protein</fullName>
    </submittedName>
</protein>
<accession>A0A330HII7</accession>
<comment type="caution">
    <text evidence="1">The sequence shown here is derived from an EMBL/GenBank/DDBJ whole genome shotgun (WGS) entry which is preliminary data.</text>
</comment>
<gene>
    <name evidence="1" type="ORF">DPM33_23640</name>
</gene>
<proteinExistence type="predicted"/>
<dbReference type="RefSeq" id="WP_112099808.1">
    <property type="nucleotide sequence ID" value="NZ_QMBP01000012.1"/>
</dbReference>
<dbReference type="EMBL" id="QMBP01000012">
    <property type="protein sequence ID" value="RAZ88521.1"/>
    <property type="molecule type" value="Genomic_DNA"/>
</dbReference>
<dbReference type="Proteomes" id="UP000251558">
    <property type="component" value="Unassembled WGS sequence"/>
</dbReference>
<dbReference type="AlphaFoldDB" id="A0A330HII7"/>
<organism evidence="1 2">
    <name type="scientific">Mesorhizobium hawassense</name>
    <dbReference type="NCBI Taxonomy" id="1209954"/>
    <lineage>
        <taxon>Bacteria</taxon>
        <taxon>Pseudomonadati</taxon>
        <taxon>Pseudomonadota</taxon>
        <taxon>Alphaproteobacteria</taxon>
        <taxon>Hyphomicrobiales</taxon>
        <taxon>Phyllobacteriaceae</taxon>
        <taxon>Mesorhizobium</taxon>
    </lineage>
</organism>
<name>A0A330HII7_9HYPH</name>
<evidence type="ECO:0000313" key="2">
    <source>
        <dbReference type="Proteomes" id="UP000251558"/>
    </source>
</evidence>
<reference evidence="1 2" key="1">
    <citation type="submission" date="2018-07" db="EMBL/GenBank/DDBJ databases">
        <title>Diversity of Mesorhizobium strains in Brazil.</title>
        <authorList>
            <person name="Helene L.C.F."/>
            <person name="Dall'Agnol R."/>
            <person name="Delamuta J.R.M."/>
            <person name="Hungria M."/>
        </authorList>
    </citation>
    <scope>NUCLEOTIDE SEQUENCE [LARGE SCALE GENOMIC DNA]</scope>
    <source>
        <strain evidence="1 2">AC99b</strain>
    </source>
</reference>
<dbReference type="OrthoDB" id="8098723at2"/>
<evidence type="ECO:0000313" key="1">
    <source>
        <dbReference type="EMBL" id="RAZ88521.1"/>
    </source>
</evidence>
<sequence length="79" mass="9021">METWIEADCPITDEPAARLEKTFGDYEEYRCPTCKHFRISGSAVESIKKYNVEAKLELLVLAKRLADPKGELPFVMNVD</sequence>
<keyword evidence="2" id="KW-1185">Reference proteome</keyword>